<organism evidence="1 2">
    <name type="scientific">Sorghum bicolor</name>
    <name type="common">Sorghum</name>
    <name type="synonym">Sorghum vulgare</name>
    <dbReference type="NCBI Taxonomy" id="4558"/>
    <lineage>
        <taxon>Eukaryota</taxon>
        <taxon>Viridiplantae</taxon>
        <taxon>Streptophyta</taxon>
        <taxon>Embryophyta</taxon>
        <taxon>Tracheophyta</taxon>
        <taxon>Spermatophyta</taxon>
        <taxon>Magnoliopsida</taxon>
        <taxon>Liliopsida</taxon>
        <taxon>Poales</taxon>
        <taxon>Poaceae</taxon>
        <taxon>PACMAD clade</taxon>
        <taxon>Panicoideae</taxon>
        <taxon>Andropogonodae</taxon>
        <taxon>Andropogoneae</taxon>
        <taxon>Sorghinae</taxon>
        <taxon>Sorghum</taxon>
    </lineage>
</organism>
<proteinExistence type="predicted"/>
<dbReference type="Proteomes" id="UP000000768">
    <property type="component" value="Chromosome 10"/>
</dbReference>
<accession>A0A194YJ62</accession>
<gene>
    <name evidence="1" type="ORF">SORBI_3010G143000</name>
</gene>
<name>A0A194YJ62_SORBI</name>
<reference evidence="1 2" key="1">
    <citation type="journal article" date="2009" name="Nature">
        <title>The Sorghum bicolor genome and the diversification of grasses.</title>
        <authorList>
            <person name="Paterson A.H."/>
            <person name="Bowers J.E."/>
            <person name="Bruggmann R."/>
            <person name="Dubchak I."/>
            <person name="Grimwood J."/>
            <person name="Gundlach H."/>
            <person name="Haberer G."/>
            <person name="Hellsten U."/>
            <person name="Mitros T."/>
            <person name="Poliakov A."/>
            <person name="Schmutz J."/>
            <person name="Spannagl M."/>
            <person name="Tang H."/>
            <person name="Wang X."/>
            <person name="Wicker T."/>
            <person name="Bharti A.K."/>
            <person name="Chapman J."/>
            <person name="Feltus F.A."/>
            <person name="Gowik U."/>
            <person name="Grigoriev I.V."/>
            <person name="Lyons E."/>
            <person name="Maher C.A."/>
            <person name="Martis M."/>
            <person name="Narechania A."/>
            <person name="Otillar R.P."/>
            <person name="Penning B.W."/>
            <person name="Salamov A.A."/>
            <person name="Wang Y."/>
            <person name="Zhang L."/>
            <person name="Carpita N.C."/>
            <person name="Freeling M."/>
            <person name="Gingle A.R."/>
            <person name="Hash C.T."/>
            <person name="Keller B."/>
            <person name="Klein P."/>
            <person name="Kresovich S."/>
            <person name="McCann M.C."/>
            <person name="Ming R."/>
            <person name="Peterson D.G."/>
            <person name="Mehboob-ur-Rahman"/>
            <person name="Ware D."/>
            <person name="Westhoff P."/>
            <person name="Mayer K.F."/>
            <person name="Messing J."/>
            <person name="Rokhsar D.S."/>
        </authorList>
    </citation>
    <scope>NUCLEOTIDE SEQUENCE [LARGE SCALE GENOMIC DNA]</scope>
    <source>
        <strain evidence="2">cv. BTx623</strain>
    </source>
</reference>
<dbReference type="EMBL" id="CM000769">
    <property type="protein sequence ID" value="KXG20015.1"/>
    <property type="molecule type" value="Genomic_DNA"/>
</dbReference>
<keyword evidence="2" id="KW-1185">Reference proteome</keyword>
<sequence length="67" mass="7692">MGLEATVWLALRSTAASSPVTTERPFSLPLRREYLKGSNRTAPSFRRTVVKKNVCSLSRRERHLNKY</sequence>
<dbReference type="Gramene" id="KXG20015">
    <property type="protein sequence ID" value="KXG20015"/>
    <property type="gene ID" value="SORBI_3010G143000"/>
</dbReference>
<dbReference type="AlphaFoldDB" id="A0A194YJ62"/>
<reference evidence="2" key="2">
    <citation type="journal article" date="2018" name="Plant J.">
        <title>The Sorghum bicolor reference genome: improved assembly, gene annotations, a transcriptome atlas, and signatures of genome organization.</title>
        <authorList>
            <person name="McCormick R.F."/>
            <person name="Truong S.K."/>
            <person name="Sreedasyam A."/>
            <person name="Jenkins J."/>
            <person name="Shu S."/>
            <person name="Sims D."/>
            <person name="Kennedy M."/>
            <person name="Amirebrahimi M."/>
            <person name="Weers B.D."/>
            <person name="McKinley B."/>
            <person name="Mattison A."/>
            <person name="Morishige D.T."/>
            <person name="Grimwood J."/>
            <person name="Schmutz J."/>
            <person name="Mullet J.E."/>
        </authorList>
    </citation>
    <scope>NUCLEOTIDE SEQUENCE [LARGE SCALE GENOMIC DNA]</scope>
    <source>
        <strain evidence="2">cv. BTx623</strain>
    </source>
</reference>
<evidence type="ECO:0000313" key="1">
    <source>
        <dbReference type="EMBL" id="KXG20015.1"/>
    </source>
</evidence>
<protein>
    <submittedName>
        <fullName evidence="1">Uncharacterized protein</fullName>
    </submittedName>
</protein>
<evidence type="ECO:0000313" key="2">
    <source>
        <dbReference type="Proteomes" id="UP000000768"/>
    </source>
</evidence>
<dbReference type="InParanoid" id="A0A194YJ62"/>